<dbReference type="GO" id="GO:0009103">
    <property type="term" value="P:lipopolysaccharide biosynthetic process"/>
    <property type="evidence" value="ECO:0007669"/>
    <property type="project" value="UniProtKB-ARBA"/>
</dbReference>
<feature type="transmembrane region" description="Helical" evidence="8">
    <location>
        <begin position="64"/>
        <end position="81"/>
    </location>
</feature>
<dbReference type="Pfam" id="PF13231">
    <property type="entry name" value="PMT_2"/>
    <property type="match status" value="1"/>
</dbReference>
<comment type="subcellular location">
    <subcellularLocation>
        <location evidence="1">Cell membrane</location>
        <topology evidence="1">Multi-pass membrane protein</topology>
    </subcellularLocation>
</comment>
<gene>
    <name evidence="10" type="ORF">UV61_C0008G0157</name>
</gene>
<evidence type="ECO:0000256" key="1">
    <source>
        <dbReference type="ARBA" id="ARBA00004651"/>
    </source>
</evidence>
<protein>
    <recommendedName>
        <fullName evidence="9">Glycosyltransferase RgtA/B/C/D-like domain-containing protein</fullName>
    </recommendedName>
</protein>
<evidence type="ECO:0000313" key="11">
    <source>
        <dbReference type="Proteomes" id="UP000034050"/>
    </source>
</evidence>
<evidence type="ECO:0000256" key="7">
    <source>
        <dbReference type="ARBA" id="ARBA00023136"/>
    </source>
</evidence>
<sequence>MKLILLVFVLIFGYWVLAGSLLTKTPPVWTDEAIYADMARNFLQTGHLEPDLNRIVSTTPNYTYYYPPLFFYVLSAWFRFVPLTIESQRLFSLLLGSLFTFIFIALIRRFLGSRSLGLTLMVVAGMFLDNIFLSYSRFSRPEMLLLVFWGLSLYFFWPILKVKTQDQINSRQFLLSGLFASLAFLSHYIGIFIVLGYTTYFVITQKWRFLKSKKFYLLIAGFILPATYWLLIVLKHFSELQSQIYFLGLFKHASPWSFKRFLFEISPNILVGPLYLTVIMMNFVDYVRFKHKQSLLIAISFVWVWILIKFMNNITYYLLFVPMVYLGLINMLDSYSQNKFFKMSLLLLLALLFFNSQIFLEQYSRYGGESYSYEKFTDKLLAQIPDEKQVFLSVIPDPYHGFIKANRKNILKEYPTPGTDEKNYIELLEKSDYIIFNGFYGTPQFNQLLQNFMAENKNNFEAVSLNEPEQFQAVIFKSRSTESR</sequence>
<evidence type="ECO:0000256" key="6">
    <source>
        <dbReference type="ARBA" id="ARBA00022989"/>
    </source>
</evidence>
<dbReference type="AlphaFoldDB" id="A0A0G1CMG5"/>
<dbReference type="GO" id="GO:0016763">
    <property type="term" value="F:pentosyltransferase activity"/>
    <property type="evidence" value="ECO:0007669"/>
    <property type="project" value="TreeGrafter"/>
</dbReference>
<keyword evidence="3" id="KW-0328">Glycosyltransferase</keyword>
<dbReference type="Proteomes" id="UP000034050">
    <property type="component" value="Unassembled WGS sequence"/>
</dbReference>
<feature type="transmembrane region" description="Helical" evidence="8">
    <location>
        <begin position="265"/>
        <end position="284"/>
    </location>
</feature>
<keyword evidence="5 8" id="KW-0812">Transmembrane</keyword>
<feature type="transmembrane region" description="Helical" evidence="8">
    <location>
        <begin position="180"/>
        <end position="203"/>
    </location>
</feature>
<keyword evidence="6 8" id="KW-1133">Transmembrane helix</keyword>
<evidence type="ECO:0000256" key="4">
    <source>
        <dbReference type="ARBA" id="ARBA00022679"/>
    </source>
</evidence>
<dbReference type="PANTHER" id="PTHR33908:SF11">
    <property type="entry name" value="MEMBRANE PROTEIN"/>
    <property type="match status" value="1"/>
</dbReference>
<feature type="transmembrane region" description="Helical" evidence="8">
    <location>
        <begin position="93"/>
        <end position="111"/>
    </location>
</feature>
<keyword evidence="7 8" id="KW-0472">Membrane</keyword>
<name>A0A0G1CMG5_9BACT</name>
<feature type="domain" description="Glycosyltransferase RgtA/B/C/D-like" evidence="9">
    <location>
        <begin position="67"/>
        <end position="226"/>
    </location>
</feature>
<dbReference type="InterPro" id="IPR050297">
    <property type="entry name" value="LipidA_mod_glycosyltrf_83"/>
</dbReference>
<keyword evidence="4" id="KW-0808">Transferase</keyword>
<feature type="transmembrane region" description="Helical" evidence="8">
    <location>
        <begin position="340"/>
        <end position="360"/>
    </location>
</feature>
<dbReference type="EMBL" id="LCFD01000008">
    <property type="protein sequence ID" value="KKS86704.1"/>
    <property type="molecule type" value="Genomic_DNA"/>
</dbReference>
<evidence type="ECO:0000256" key="8">
    <source>
        <dbReference type="SAM" id="Phobius"/>
    </source>
</evidence>
<dbReference type="InterPro" id="IPR038731">
    <property type="entry name" value="RgtA/B/C-like"/>
</dbReference>
<keyword evidence="2" id="KW-1003">Cell membrane</keyword>
<dbReference type="STRING" id="1618446.UV61_C0008G0157"/>
<evidence type="ECO:0000313" key="10">
    <source>
        <dbReference type="EMBL" id="KKS86704.1"/>
    </source>
</evidence>
<evidence type="ECO:0000256" key="2">
    <source>
        <dbReference type="ARBA" id="ARBA00022475"/>
    </source>
</evidence>
<feature type="transmembrane region" description="Helical" evidence="8">
    <location>
        <begin position="296"/>
        <end position="320"/>
    </location>
</feature>
<evidence type="ECO:0000256" key="3">
    <source>
        <dbReference type="ARBA" id="ARBA00022676"/>
    </source>
</evidence>
<proteinExistence type="predicted"/>
<dbReference type="GO" id="GO:0005886">
    <property type="term" value="C:plasma membrane"/>
    <property type="evidence" value="ECO:0007669"/>
    <property type="project" value="UniProtKB-SubCell"/>
</dbReference>
<evidence type="ECO:0000259" key="9">
    <source>
        <dbReference type="Pfam" id="PF13231"/>
    </source>
</evidence>
<feature type="transmembrane region" description="Helical" evidence="8">
    <location>
        <begin position="117"/>
        <end position="136"/>
    </location>
</feature>
<feature type="transmembrane region" description="Helical" evidence="8">
    <location>
        <begin position="143"/>
        <end position="160"/>
    </location>
</feature>
<feature type="transmembrane region" description="Helical" evidence="8">
    <location>
        <begin position="215"/>
        <end position="234"/>
    </location>
</feature>
<reference evidence="10 11" key="1">
    <citation type="journal article" date="2015" name="Nature">
        <title>rRNA introns, odd ribosomes, and small enigmatic genomes across a large radiation of phyla.</title>
        <authorList>
            <person name="Brown C.T."/>
            <person name="Hug L.A."/>
            <person name="Thomas B.C."/>
            <person name="Sharon I."/>
            <person name="Castelle C.J."/>
            <person name="Singh A."/>
            <person name="Wilkins M.J."/>
            <person name="Williams K.H."/>
            <person name="Banfield J.F."/>
        </authorList>
    </citation>
    <scope>NUCLEOTIDE SEQUENCE [LARGE SCALE GENOMIC DNA]</scope>
</reference>
<dbReference type="PANTHER" id="PTHR33908">
    <property type="entry name" value="MANNOSYLTRANSFERASE YKCB-RELATED"/>
    <property type="match status" value="1"/>
</dbReference>
<accession>A0A0G1CMG5</accession>
<organism evidence="10 11">
    <name type="scientific">Candidatus Gottesmanbacteria bacterium GW2011_GWB1_43_11</name>
    <dbReference type="NCBI Taxonomy" id="1618446"/>
    <lineage>
        <taxon>Bacteria</taxon>
        <taxon>Candidatus Gottesmaniibacteriota</taxon>
    </lineage>
</organism>
<comment type="caution">
    <text evidence="10">The sequence shown here is derived from an EMBL/GenBank/DDBJ whole genome shotgun (WGS) entry which is preliminary data.</text>
</comment>
<evidence type="ECO:0000256" key="5">
    <source>
        <dbReference type="ARBA" id="ARBA00022692"/>
    </source>
</evidence>